<dbReference type="EMBL" id="QLMA01000009">
    <property type="protein sequence ID" value="RAJ75533.1"/>
    <property type="molecule type" value="Genomic_DNA"/>
</dbReference>
<comment type="caution">
    <text evidence="4">The sequence shown here is derived from an EMBL/GenBank/DDBJ whole genome shotgun (WGS) entry which is preliminary data.</text>
</comment>
<dbReference type="NCBIfam" id="TIGR02675">
    <property type="entry name" value="tape_meas_nterm"/>
    <property type="match status" value="1"/>
</dbReference>
<evidence type="ECO:0000313" key="4">
    <source>
        <dbReference type="EMBL" id="RAJ75533.1"/>
    </source>
</evidence>
<feature type="transmembrane region" description="Helical" evidence="2">
    <location>
        <begin position="372"/>
        <end position="390"/>
    </location>
</feature>
<feature type="transmembrane region" description="Helical" evidence="2">
    <location>
        <begin position="319"/>
        <end position="346"/>
    </location>
</feature>
<dbReference type="Proteomes" id="UP000249819">
    <property type="component" value="Unassembled WGS sequence"/>
</dbReference>
<evidence type="ECO:0000313" key="5">
    <source>
        <dbReference type="Proteomes" id="UP000249819"/>
    </source>
</evidence>
<keyword evidence="2" id="KW-1133">Transmembrane helix</keyword>
<protein>
    <submittedName>
        <fullName evidence="4">Tape measure domain-containing protein</fullName>
    </submittedName>
</protein>
<sequence length="588" mass="63115">MSDISVEFQQLTRLAVVISPTISTLSQLGNQGGGGRAVEGLMSVARSATMVSTALKSLHDNAGKNPCPCPPPCPCDCKDGDPSKKAAPAAPEQNEFITKMTGILGQLANKVWELTKTKQQQEITMKMAFGKAEGSGMLEELEKMQTLTPLKVDALMPGAVALKNFGMATKDIIPMMYMLGDVSGGNAEKFKTLTDTFVKIQESGKLTAETFGTLKAAGLDPIDLISQKSGISVTTLKKRMDEGRITVDMVRDAFQLATSECGNFNGVLDDQANTINGRWSIVTSKVENTLTTLAGIIGPVAGVFLDFVDAIVTMEPEAWAFASGLTGIIIGMNAAAIGGAGVAFVMNNVRTAIDFTKNAFNALGVAFKANPYAMGLMILMAIAGILTYCYKKFEGFRALVDGLSAGIVAFGRLLKDFVIDYIVTIIDLFKGVGKVLGHIFKGEFTEAITAAKETKDQFGNNLKKGISNITQNGMKVVDAYQEANKASREQFKKEQELAKKQKDGQRNGGTVVTPDYGTLKNDLPAEPKNRAENINNNGPRSIVINIGKQIEKLEVHALSAKEGVEEMGNLVREEMRRVLLSLNAMPVN</sequence>
<dbReference type="InterPro" id="IPR013491">
    <property type="entry name" value="Tape_meas_N"/>
</dbReference>
<keyword evidence="2" id="KW-0472">Membrane</keyword>
<feature type="domain" description="Tape measure protein N-terminal" evidence="3">
    <location>
        <begin position="114"/>
        <end position="290"/>
    </location>
</feature>
<reference evidence="4 5" key="1">
    <citation type="submission" date="2018-06" db="EMBL/GenBank/DDBJ databases">
        <title>Genomic Encyclopedia of Archaeal and Bacterial Type Strains, Phase II (KMG-II): from individual species to whole genera.</title>
        <authorList>
            <person name="Goeker M."/>
        </authorList>
    </citation>
    <scope>NUCLEOTIDE SEQUENCE [LARGE SCALE GENOMIC DNA]</scope>
    <source>
        <strain evidence="4 5">DSM 29821</strain>
    </source>
</reference>
<evidence type="ECO:0000256" key="1">
    <source>
        <dbReference type="SAM" id="MobiDB-lite"/>
    </source>
</evidence>
<dbReference type="Pfam" id="PF20155">
    <property type="entry name" value="TMP_3"/>
    <property type="match status" value="1"/>
</dbReference>
<keyword evidence="2" id="KW-0812">Transmembrane</keyword>
<feature type="compositionally biased region" description="Basic and acidic residues" evidence="1">
    <location>
        <begin position="490"/>
        <end position="505"/>
    </location>
</feature>
<proteinExistence type="predicted"/>
<name>A0A327VNX6_9BACT</name>
<accession>A0A327VNX6</accession>
<dbReference type="AlphaFoldDB" id="A0A327VNX6"/>
<evidence type="ECO:0000256" key="2">
    <source>
        <dbReference type="SAM" id="Phobius"/>
    </source>
</evidence>
<organism evidence="4 5">
    <name type="scientific">Chitinophaga dinghuensis</name>
    <dbReference type="NCBI Taxonomy" id="1539050"/>
    <lineage>
        <taxon>Bacteria</taxon>
        <taxon>Pseudomonadati</taxon>
        <taxon>Bacteroidota</taxon>
        <taxon>Chitinophagia</taxon>
        <taxon>Chitinophagales</taxon>
        <taxon>Chitinophagaceae</taxon>
        <taxon>Chitinophaga</taxon>
    </lineage>
</organism>
<gene>
    <name evidence="4" type="ORF">CLV59_109147</name>
</gene>
<feature type="transmembrane region" description="Helical" evidence="2">
    <location>
        <begin position="290"/>
        <end position="312"/>
    </location>
</feature>
<feature type="region of interest" description="Disordered" evidence="1">
    <location>
        <begin position="490"/>
        <end position="536"/>
    </location>
</feature>
<keyword evidence="5" id="KW-1185">Reference proteome</keyword>
<dbReference type="OrthoDB" id="1219342at2"/>
<evidence type="ECO:0000259" key="3">
    <source>
        <dbReference type="Pfam" id="PF20155"/>
    </source>
</evidence>
<dbReference type="RefSeq" id="WP_111594690.1">
    <property type="nucleotide sequence ID" value="NZ_QLMA01000009.1"/>
</dbReference>